<name>A0A829YBP2_9GAMM</name>
<protein>
    <recommendedName>
        <fullName evidence="6">DUF2914 domain-containing protein</fullName>
    </recommendedName>
</protein>
<evidence type="ECO:0000256" key="1">
    <source>
        <dbReference type="SAM" id="Phobius"/>
    </source>
</evidence>
<feature type="transmembrane region" description="Helical" evidence="1">
    <location>
        <begin position="154"/>
        <end position="174"/>
    </location>
</feature>
<dbReference type="Pfam" id="PF19346">
    <property type="entry name" value="DUF5924"/>
    <property type="match status" value="1"/>
</dbReference>
<dbReference type="InterPro" id="IPR022606">
    <property type="entry name" value="DUF2914"/>
</dbReference>
<dbReference type="EMBL" id="BLJN01000002">
    <property type="protein sequence ID" value="GFE80555.1"/>
    <property type="molecule type" value="Genomic_DNA"/>
</dbReference>
<dbReference type="Pfam" id="PF11141">
    <property type="entry name" value="DUF2914"/>
    <property type="match status" value="1"/>
</dbReference>
<keyword evidence="5" id="KW-1185">Reference proteome</keyword>
<dbReference type="AlphaFoldDB" id="A0A829YBP2"/>
<evidence type="ECO:0000313" key="5">
    <source>
        <dbReference type="Proteomes" id="UP000445000"/>
    </source>
</evidence>
<feature type="transmembrane region" description="Helical" evidence="1">
    <location>
        <begin position="210"/>
        <end position="226"/>
    </location>
</feature>
<proteinExistence type="predicted"/>
<feature type="transmembrane region" description="Helical" evidence="1">
    <location>
        <begin position="31"/>
        <end position="50"/>
    </location>
</feature>
<feature type="transmembrane region" description="Helical" evidence="1">
    <location>
        <begin position="180"/>
        <end position="198"/>
    </location>
</feature>
<dbReference type="Proteomes" id="UP000445000">
    <property type="component" value="Unassembled WGS sequence"/>
</dbReference>
<evidence type="ECO:0000259" key="2">
    <source>
        <dbReference type="Pfam" id="PF11141"/>
    </source>
</evidence>
<reference evidence="5" key="1">
    <citation type="submission" date="2020-01" db="EMBL/GenBank/DDBJ databases">
        <title>'Steroidobacter agaridevorans' sp. nov., agar-degrading bacteria isolated from rhizosphere soils.</title>
        <authorList>
            <person name="Ikenaga M."/>
            <person name="Kataoka M."/>
            <person name="Murouchi A."/>
            <person name="Katsuragi S."/>
            <person name="Sakai M."/>
        </authorList>
    </citation>
    <scope>NUCLEOTIDE SEQUENCE [LARGE SCALE GENOMIC DNA]</scope>
    <source>
        <strain evidence="5">YU21-B</strain>
    </source>
</reference>
<evidence type="ECO:0000259" key="3">
    <source>
        <dbReference type="Pfam" id="PF19346"/>
    </source>
</evidence>
<evidence type="ECO:0008006" key="6">
    <source>
        <dbReference type="Google" id="ProtNLM"/>
    </source>
</evidence>
<accession>A0A829YBP2</accession>
<keyword evidence="1" id="KW-1133">Transmembrane helix</keyword>
<dbReference type="InterPro" id="IPR045968">
    <property type="entry name" value="DUF5924"/>
</dbReference>
<evidence type="ECO:0000313" key="4">
    <source>
        <dbReference type="EMBL" id="GFE80555.1"/>
    </source>
</evidence>
<organism evidence="4 5">
    <name type="scientific">Steroidobacter agaridevorans</name>
    <dbReference type="NCBI Taxonomy" id="2695856"/>
    <lineage>
        <taxon>Bacteria</taxon>
        <taxon>Pseudomonadati</taxon>
        <taxon>Pseudomonadota</taxon>
        <taxon>Gammaproteobacteria</taxon>
        <taxon>Steroidobacterales</taxon>
        <taxon>Steroidobacteraceae</taxon>
        <taxon>Steroidobacter</taxon>
    </lineage>
</organism>
<keyword evidence="1" id="KW-0472">Membrane</keyword>
<feature type="domain" description="DUF5924" evidence="3">
    <location>
        <begin position="19"/>
        <end position="266"/>
    </location>
</feature>
<feature type="transmembrane region" description="Helical" evidence="1">
    <location>
        <begin position="56"/>
        <end position="73"/>
    </location>
</feature>
<gene>
    <name evidence="4" type="ORF">GCM10011487_25550</name>
</gene>
<sequence length="346" mass="38119">MEIPTTVSETQPGEIESARRLTRVARFFERVPWLIPTISFVSGVVGFVMVKRGADLARIIAIAALAGWVWLLIEPLVRRFLERRRSGIGKFVSNFLTQSLQQEVLFFSLPFLFGSLQQDVGQIAFLSIAGGAALLTAIDPLYERWIAARAATRLLFHAYCSLIAAVVVVPMVVHLSLEEALPLSLGAVGVWLLLTAPMSLRSLRSTRHKLIWVACSTLAPLLVWVLRAHVPPAGLAVTEAVITQSIVERTPGPAVRTLTTAELNAGVIAFAAIRAPSGVAQSIIFEWRHAGEIERITSEIQGGNDSGWRTYSRKEIFPANAPGRWIVDVRTPQGQLLRRMRFTVKD</sequence>
<feature type="domain" description="DUF2914" evidence="2">
    <location>
        <begin position="281"/>
        <end position="344"/>
    </location>
</feature>
<keyword evidence="1" id="KW-0812">Transmembrane</keyword>
<dbReference type="RefSeq" id="WP_161812224.1">
    <property type="nucleotide sequence ID" value="NZ_BLJN01000002.1"/>
</dbReference>
<comment type="caution">
    <text evidence="4">The sequence shown here is derived from an EMBL/GenBank/DDBJ whole genome shotgun (WGS) entry which is preliminary data.</text>
</comment>